<dbReference type="GO" id="GO:0006355">
    <property type="term" value="P:regulation of DNA-templated transcription"/>
    <property type="evidence" value="ECO:0007669"/>
    <property type="project" value="InterPro"/>
</dbReference>
<comment type="caution">
    <text evidence="1">The sequence shown here is derived from an EMBL/GenBank/DDBJ whole genome shotgun (WGS) entry which is preliminary data.</text>
</comment>
<dbReference type="PANTHER" id="PTHR35787">
    <property type="entry name" value="GLYCEROL UPTAKE OPERON ANTITERMINATOR REGULATORY PROTEIN"/>
    <property type="match status" value="1"/>
</dbReference>
<dbReference type="Gene3D" id="3.20.20.70">
    <property type="entry name" value="Aldolase class I"/>
    <property type="match status" value="1"/>
</dbReference>
<name>A0A841KYJ4_9FIRM</name>
<dbReference type="Pfam" id="PF04309">
    <property type="entry name" value="G3P_antiterm"/>
    <property type="match status" value="1"/>
</dbReference>
<dbReference type="PIRSF" id="PIRSF016897">
    <property type="entry name" value="GlpP"/>
    <property type="match status" value="1"/>
</dbReference>
<keyword evidence="2" id="KW-1185">Reference proteome</keyword>
<dbReference type="RefSeq" id="WP_184313714.1">
    <property type="nucleotide sequence ID" value="NZ_JACHEN010000052.1"/>
</dbReference>
<dbReference type="GO" id="GO:0006071">
    <property type="term" value="P:glycerol metabolic process"/>
    <property type="evidence" value="ECO:0007669"/>
    <property type="project" value="InterPro"/>
</dbReference>
<accession>A0A841KYJ4</accession>
<gene>
    <name evidence="1" type="ORF">HNQ80_005031</name>
</gene>
<sequence length="188" mass="21070">MGNKFYNKVQESPVIAAVNHPEKLEPAIQSPCEIIFLMSGNIFNIKSIVDRVKEKGMYIYIHIDLMDGFSKDATALKYIHENIRPDGIITTKSNLIKIAKDLNMFAIQRLFILDSLSLETGIKSIHHIKPDAIEILPGIMPKIIKTIHHETRIPVIAGGLIQDKEDVIESLKAGAMGISTSKEELWLL</sequence>
<evidence type="ECO:0000313" key="2">
    <source>
        <dbReference type="Proteomes" id="UP000579281"/>
    </source>
</evidence>
<dbReference type="InterPro" id="IPR006699">
    <property type="entry name" value="GlpP"/>
</dbReference>
<dbReference type="AlphaFoldDB" id="A0A841KYJ4"/>
<proteinExistence type="predicted"/>
<dbReference type="PANTHER" id="PTHR35787:SF1">
    <property type="entry name" value="GLYCEROL UPTAKE OPERON ANTITERMINATOR REGULATORY PROTEIN"/>
    <property type="match status" value="1"/>
</dbReference>
<protein>
    <submittedName>
        <fullName evidence="1">Glycerol uptake operon antiterminator</fullName>
    </submittedName>
</protein>
<reference evidence="1 2" key="1">
    <citation type="submission" date="2020-08" db="EMBL/GenBank/DDBJ databases">
        <title>Genomic Encyclopedia of Type Strains, Phase IV (KMG-IV): sequencing the most valuable type-strain genomes for metagenomic binning, comparative biology and taxonomic classification.</title>
        <authorList>
            <person name="Goeker M."/>
        </authorList>
    </citation>
    <scope>NUCLEOTIDE SEQUENCE [LARGE SCALE GENOMIC DNA]</scope>
    <source>
        <strain evidence="1 2">DSM 103526</strain>
    </source>
</reference>
<dbReference type="Proteomes" id="UP000579281">
    <property type="component" value="Unassembled WGS sequence"/>
</dbReference>
<dbReference type="EMBL" id="JACHEN010000052">
    <property type="protein sequence ID" value="MBB6218856.1"/>
    <property type="molecule type" value="Genomic_DNA"/>
</dbReference>
<dbReference type="InterPro" id="IPR013785">
    <property type="entry name" value="Aldolase_TIM"/>
</dbReference>
<evidence type="ECO:0000313" key="1">
    <source>
        <dbReference type="EMBL" id="MBB6218856.1"/>
    </source>
</evidence>
<organism evidence="1 2">
    <name type="scientific">Anaerosolibacter carboniphilus</name>
    <dbReference type="NCBI Taxonomy" id="1417629"/>
    <lineage>
        <taxon>Bacteria</taxon>
        <taxon>Bacillati</taxon>
        <taxon>Bacillota</taxon>
        <taxon>Clostridia</taxon>
        <taxon>Peptostreptococcales</taxon>
        <taxon>Thermotaleaceae</taxon>
        <taxon>Anaerosolibacter</taxon>
    </lineage>
</organism>
<dbReference type="SUPFAM" id="SSF110391">
    <property type="entry name" value="GlpP-like"/>
    <property type="match status" value="1"/>
</dbReference>